<sequence>MRSSRCCHLNGLAMENGRARYVTCCSTGDAVESWRGGRRDGGVLIDIETDEIVADGLSMPHSPRVRGDAVYVVESGRGALVRIDRASGRREDVAFCPGFARGLAFVDHYAVLTISLPRGVALDGLPVADTMRKRGATPWRGLIIVDLRNGDIVQWLRLEGDVTELFDVGVIAGVRCPRGFARGTVLSTRGEDRWDLASARQNNEVATRGNDGTS</sequence>
<dbReference type="SUPFAM" id="SSF63825">
    <property type="entry name" value="YWTD domain"/>
    <property type="match status" value="1"/>
</dbReference>
<organism evidence="2 3">
    <name type="scientific">Methylocella tundrae</name>
    <dbReference type="NCBI Taxonomy" id="227605"/>
    <lineage>
        <taxon>Bacteria</taxon>
        <taxon>Pseudomonadati</taxon>
        <taxon>Pseudomonadota</taxon>
        <taxon>Alphaproteobacteria</taxon>
        <taxon>Hyphomicrobiales</taxon>
        <taxon>Beijerinckiaceae</taxon>
        <taxon>Methylocella</taxon>
    </lineage>
</organism>
<dbReference type="Proteomes" id="UP000485880">
    <property type="component" value="Unassembled WGS sequence"/>
</dbReference>
<dbReference type="AlphaFoldDB" id="A0A8B6MAQ6"/>
<comment type="caution">
    <text evidence="2">The sequence shown here is derived from an EMBL/GenBank/DDBJ whole genome shotgun (WGS) entry which is preliminary data.</text>
</comment>
<keyword evidence="3" id="KW-1185">Reference proteome</keyword>
<dbReference type="EMBL" id="CABFMQ020000120">
    <property type="protein sequence ID" value="VTZ52004.1"/>
    <property type="molecule type" value="Genomic_DNA"/>
</dbReference>
<evidence type="ECO:0000313" key="3">
    <source>
        <dbReference type="Proteomes" id="UP000485880"/>
    </source>
</evidence>
<name>A0A8B6MAQ6_METTU</name>
<evidence type="ECO:0000313" key="2">
    <source>
        <dbReference type="EMBL" id="VTZ52004.1"/>
    </source>
</evidence>
<evidence type="ECO:0000259" key="1">
    <source>
        <dbReference type="Pfam" id="PF16261"/>
    </source>
</evidence>
<feature type="domain" description="Conserved hypothetical protein CHP03032" evidence="1">
    <location>
        <begin position="7"/>
        <end position="178"/>
    </location>
</feature>
<proteinExistence type="predicted"/>
<accession>A0A8B6MAQ6</accession>
<reference evidence="2 3" key="1">
    <citation type="submission" date="2019-05" db="EMBL/GenBank/DDBJ databases">
        <authorList>
            <person name="Farhan Ul Haque M."/>
        </authorList>
    </citation>
    <scope>NUCLEOTIDE SEQUENCE [LARGE SCALE GENOMIC DNA]</scope>
    <source>
        <strain evidence="2">2</strain>
    </source>
</reference>
<protein>
    <recommendedName>
        <fullName evidence="1">Conserved hypothetical protein CHP03032 domain-containing protein</fullName>
    </recommendedName>
</protein>
<dbReference type="Pfam" id="PF16261">
    <property type="entry name" value="DUF4915"/>
    <property type="match status" value="1"/>
</dbReference>
<gene>
    <name evidence="2" type="ORF">MPC4_60093</name>
</gene>
<dbReference type="InterPro" id="IPR017481">
    <property type="entry name" value="CHP03032"/>
</dbReference>